<evidence type="ECO:0000313" key="10">
    <source>
        <dbReference type="EMBL" id="MBA1375891.1"/>
    </source>
</evidence>
<dbReference type="Proteomes" id="UP000589292">
    <property type="component" value="Unassembled WGS sequence"/>
</dbReference>
<comment type="caution">
    <text evidence="10">The sequence shown here is derived from an EMBL/GenBank/DDBJ whole genome shotgun (WGS) entry which is preliminary data.</text>
</comment>
<dbReference type="Pfam" id="PF04116">
    <property type="entry name" value="FA_hydroxylase"/>
    <property type="match status" value="1"/>
</dbReference>
<dbReference type="GO" id="GO:0005506">
    <property type="term" value="F:iron ion binding"/>
    <property type="evidence" value="ECO:0007669"/>
    <property type="project" value="InterPro"/>
</dbReference>
<sequence>MIERIAQTMTTLVEAQMSGQGFTYMLAFYVSAMLIERALYLFQDRHKWNEADARANILNGVVSAGFDALIGAVLFVTVYLLLFENLRLFTIPLVWWGWVLAFVLNDLAYYFDHRIAHRTGLFWAVHHTHHSSNEMNLLVAQRGNVFALGGLMQPAYLVLALLGLPLAMLVTAKFFGNLWGIFNHTRLVDRMGPLEHVLATPSNHRVHHGSDAKYLDRNYGQVLILWDRMFGTYQREEEEPHYGLVEPLRSYHIWAIQTSGVAWLIGRMRNAPNWRDRLRYLWKPPGWSHDGRHATSETIRDASGISLHPDRTVDTGQRHPV</sequence>
<feature type="transmembrane region" description="Helical" evidence="8">
    <location>
        <begin position="60"/>
        <end position="81"/>
    </location>
</feature>
<dbReference type="GO" id="GO:0050479">
    <property type="term" value="F:glyceryl-ether monooxygenase activity"/>
    <property type="evidence" value="ECO:0007669"/>
    <property type="project" value="TreeGrafter"/>
</dbReference>
<evidence type="ECO:0000259" key="9">
    <source>
        <dbReference type="Pfam" id="PF04116"/>
    </source>
</evidence>
<accession>A0A7V8U9L4</accession>
<keyword evidence="2 8" id="KW-0812">Transmembrane</keyword>
<keyword evidence="6 8" id="KW-0472">Membrane</keyword>
<evidence type="ECO:0000256" key="5">
    <source>
        <dbReference type="ARBA" id="ARBA00023098"/>
    </source>
</evidence>
<dbReference type="InterPro" id="IPR006694">
    <property type="entry name" value="Fatty_acid_hydroxylase"/>
</dbReference>
<evidence type="ECO:0000256" key="4">
    <source>
        <dbReference type="ARBA" id="ARBA00023002"/>
    </source>
</evidence>
<name>A0A7V8U9L4_9SPHN</name>
<keyword evidence="5" id="KW-0443">Lipid metabolism</keyword>
<organism evidence="10 11">
    <name type="scientific">Sphingomonas ursincola</name>
    <dbReference type="NCBI Taxonomy" id="56361"/>
    <lineage>
        <taxon>Bacteria</taxon>
        <taxon>Pseudomonadati</taxon>
        <taxon>Pseudomonadota</taxon>
        <taxon>Alphaproteobacteria</taxon>
        <taxon>Sphingomonadales</taxon>
        <taxon>Sphingomonadaceae</taxon>
        <taxon>Sphingomonas</taxon>
    </lineage>
</organism>
<evidence type="ECO:0000256" key="1">
    <source>
        <dbReference type="ARBA" id="ARBA00004127"/>
    </source>
</evidence>
<dbReference type="GO" id="GO:0006643">
    <property type="term" value="P:membrane lipid metabolic process"/>
    <property type="evidence" value="ECO:0007669"/>
    <property type="project" value="TreeGrafter"/>
</dbReference>
<feature type="domain" description="Fatty acid hydroxylase" evidence="9">
    <location>
        <begin position="98"/>
        <end position="232"/>
    </location>
</feature>
<feature type="compositionally biased region" description="Basic and acidic residues" evidence="7">
    <location>
        <begin position="308"/>
        <end position="321"/>
    </location>
</feature>
<reference evidence="10 11" key="1">
    <citation type="journal article" date="1994" name="Int. J. Syst. Bacteriol.">
        <title>Phylogenetic positions of novel aerobic, bacteriochlorophyll a-containing bacteria and description of Roseococcus thiosulfatophilus gen. nov., sp. nov., Erythromicrobium ramosum gen. nov., sp. nov., and Erythrobacter litoralis sp. nov.</title>
        <authorList>
            <person name="Yurkov V."/>
            <person name="Stackebrandt E."/>
            <person name="Holmes A."/>
            <person name="Fuerst J.A."/>
            <person name="Hugenholtz P."/>
            <person name="Golecki J."/>
            <person name="Gad'on N."/>
            <person name="Gorlenko V.M."/>
            <person name="Kompantseva E.I."/>
            <person name="Drews G."/>
        </authorList>
    </citation>
    <scope>NUCLEOTIDE SEQUENCE [LARGE SCALE GENOMIC DNA]</scope>
    <source>
        <strain evidence="10 11">KR-99</strain>
    </source>
</reference>
<evidence type="ECO:0000256" key="6">
    <source>
        <dbReference type="ARBA" id="ARBA00023136"/>
    </source>
</evidence>
<feature type="region of interest" description="Disordered" evidence="7">
    <location>
        <begin position="298"/>
        <end position="321"/>
    </location>
</feature>
<dbReference type="EMBL" id="VDES01000003">
    <property type="protein sequence ID" value="MBA1375891.1"/>
    <property type="molecule type" value="Genomic_DNA"/>
</dbReference>
<comment type="subcellular location">
    <subcellularLocation>
        <location evidence="1">Endomembrane system</location>
        <topology evidence="1">Multi-pass membrane protein</topology>
    </subcellularLocation>
</comment>
<dbReference type="PANTHER" id="PTHR21624">
    <property type="entry name" value="STEROL DESATURASE-RELATED PROTEIN"/>
    <property type="match status" value="1"/>
</dbReference>
<dbReference type="InterPro" id="IPR051689">
    <property type="entry name" value="Sterol_desaturase/TMEM195"/>
</dbReference>
<keyword evidence="3 8" id="KW-1133">Transmembrane helix</keyword>
<evidence type="ECO:0000256" key="3">
    <source>
        <dbReference type="ARBA" id="ARBA00022989"/>
    </source>
</evidence>
<keyword evidence="4" id="KW-0560">Oxidoreductase</keyword>
<feature type="transmembrane region" description="Helical" evidence="8">
    <location>
        <begin position="93"/>
        <end position="111"/>
    </location>
</feature>
<protein>
    <submittedName>
        <fullName evidence="10">Sterol desaturase family protein</fullName>
    </submittedName>
</protein>
<dbReference type="GO" id="GO:0012505">
    <property type="term" value="C:endomembrane system"/>
    <property type="evidence" value="ECO:0007669"/>
    <property type="project" value="UniProtKB-SubCell"/>
</dbReference>
<dbReference type="GO" id="GO:0016020">
    <property type="term" value="C:membrane"/>
    <property type="evidence" value="ECO:0007669"/>
    <property type="project" value="GOC"/>
</dbReference>
<dbReference type="RefSeq" id="WP_181268298.1">
    <property type="nucleotide sequence ID" value="NZ_BAAAGB010000001.1"/>
</dbReference>
<feature type="transmembrane region" description="Helical" evidence="8">
    <location>
        <begin position="155"/>
        <end position="182"/>
    </location>
</feature>
<dbReference type="PANTHER" id="PTHR21624:SF1">
    <property type="entry name" value="ALKYLGLYCEROL MONOOXYGENASE"/>
    <property type="match status" value="1"/>
</dbReference>
<proteinExistence type="predicted"/>
<feature type="transmembrane region" description="Helical" evidence="8">
    <location>
        <begin position="21"/>
        <end position="40"/>
    </location>
</feature>
<evidence type="ECO:0000256" key="7">
    <source>
        <dbReference type="SAM" id="MobiDB-lite"/>
    </source>
</evidence>
<evidence type="ECO:0000256" key="8">
    <source>
        <dbReference type="SAM" id="Phobius"/>
    </source>
</evidence>
<gene>
    <name evidence="10" type="ORF">FG486_16220</name>
</gene>
<dbReference type="GO" id="GO:0008610">
    <property type="term" value="P:lipid biosynthetic process"/>
    <property type="evidence" value="ECO:0007669"/>
    <property type="project" value="InterPro"/>
</dbReference>
<evidence type="ECO:0000256" key="2">
    <source>
        <dbReference type="ARBA" id="ARBA00022692"/>
    </source>
</evidence>
<keyword evidence="11" id="KW-1185">Reference proteome</keyword>
<dbReference type="AlphaFoldDB" id="A0A7V8U9L4"/>
<evidence type="ECO:0000313" key="11">
    <source>
        <dbReference type="Proteomes" id="UP000589292"/>
    </source>
</evidence>